<organism evidence="1 2">
    <name type="scientific">Silvanigrella paludirubra</name>
    <dbReference type="NCBI Taxonomy" id="2499159"/>
    <lineage>
        <taxon>Bacteria</taxon>
        <taxon>Pseudomonadati</taxon>
        <taxon>Bdellovibrionota</taxon>
        <taxon>Oligoflexia</taxon>
        <taxon>Silvanigrellales</taxon>
        <taxon>Silvanigrellaceae</taxon>
        <taxon>Silvanigrella</taxon>
    </lineage>
</organism>
<name>A0A6N6VPX8_9BACT</name>
<dbReference type="Gene3D" id="2.130.10.10">
    <property type="entry name" value="YVTN repeat-like/Quinoprotein amine dehydrogenase"/>
    <property type="match status" value="2"/>
</dbReference>
<evidence type="ECO:0000313" key="1">
    <source>
        <dbReference type="EMBL" id="KAB8037629.1"/>
    </source>
</evidence>
<evidence type="ECO:0000313" key="2">
    <source>
        <dbReference type="Proteomes" id="UP000437748"/>
    </source>
</evidence>
<comment type="caution">
    <text evidence="1">The sequence shown here is derived from an EMBL/GenBank/DDBJ whole genome shotgun (WGS) entry which is preliminary data.</text>
</comment>
<sequence>MMYRNFLFYLAISAILVVGCSKGGGGSGSGANSSGDVIVSNQQPDAIKVKQTTYMYLVNRNTSKVTKCLVDQNDGSISDCVDTGSKFQDPIGISVYNNFAYVVNNKSASNSGTVTVCQINKLNGVLTDCLETPVGTTFADAHGPTAKNGYLYIAHYGPGGVTKCAINSTSGTLSGCAKVADKSGSIVIKFSNKYSYTTNFNNNTINKCEVNMDDGSMSKCSLVSINFNKPNGIFISGSNAYIASAGDNKIYKCNIKSDGDFDGCGVTAYDKNQALYSMSPISINIINNNAYITSVSSNKLTICQVNNSNFESCNQVTDPLFANLDGTSSYTITSSENLLAATYITARDLNKVFLCNIDLGTSALSNCRESGSNFAKPTTAIIKDNFIFVGSGDGSGNITKCNVNKDGLLSGCVKMATDSKFNAVHDLKIYKNRLYFASYGQSKIGKCDYDSTNGNISKCVETGDNISYPAAIEFKDAKVYITMTGDNGVYPNRVSICDVDNSQQGIINKCVKSEDFQPGGKRPSMIDIITTPNNSYIYIPNEQDYVVRCAIGNNGQLVDCRDAQAGIKNPFITRYFNNKLFVLTRQNDTVYACNIDSSNGLITECNVSAKNVTGSSSNPILHGITVGLFNK</sequence>
<dbReference type="Proteomes" id="UP000437748">
    <property type="component" value="Unassembled WGS sequence"/>
</dbReference>
<reference evidence="1 2" key="1">
    <citation type="submission" date="2019-10" db="EMBL/GenBank/DDBJ databases">
        <title>New species of Slilvanegrellaceae.</title>
        <authorList>
            <person name="Pitt A."/>
            <person name="Hahn M.W."/>
        </authorList>
    </citation>
    <scope>NUCLEOTIDE SEQUENCE [LARGE SCALE GENOMIC DNA]</scope>
    <source>
        <strain evidence="1 2">SP-Ram-0.45-NSY-1</strain>
    </source>
</reference>
<gene>
    <name evidence="1" type="ORF">GCL60_10670</name>
</gene>
<keyword evidence="2" id="KW-1185">Reference proteome</keyword>
<dbReference type="PROSITE" id="PS51257">
    <property type="entry name" value="PROKAR_LIPOPROTEIN"/>
    <property type="match status" value="1"/>
</dbReference>
<dbReference type="SUPFAM" id="SSF63825">
    <property type="entry name" value="YWTD domain"/>
    <property type="match status" value="2"/>
</dbReference>
<dbReference type="AlphaFoldDB" id="A0A6N6VPX8"/>
<dbReference type="RefSeq" id="WP_153420704.1">
    <property type="nucleotide sequence ID" value="NZ_WFLM01000004.1"/>
</dbReference>
<proteinExistence type="predicted"/>
<protein>
    <recommendedName>
        <fullName evidence="3">Beta-propeller fold lactonase family protein</fullName>
    </recommendedName>
</protein>
<accession>A0A6N6VPX8</accession>
<evidence type="ECO:0008006" key="3">
    <source>
        <dbReference type="Google" id="ProtNLM"/>
    </source>
</evidence>
<dbReference type="InterPro" id="IPR015943">
    <property type="entry name" value="WD40/YVTN_repeat-like_dom_sf"/>
</dbReference>
<dbReference type="EMBL" id="WFLM01000004">
    <property type="protein sequence ID" value="KAB8037629.1"/>
    <property type="molecule type" value="Genomic_DNA"/>
</dbReference>
<dbReference type="OrthoDB" id="5933142at2"/>